<organism evidence="3">
    <name type="scientific">Albugo laibachii Nc14</name>
    <dbReference type="NCBI Taxonomy" id="890382"/>
    <lineage>
        <taxon>Eukaryota</taxon>
        <taxon>Sar</taxon>
        <taxon>Stramenopiles</taxon>
        <taxon>Oomycota</taxon>
        <taxon>Peronosporomycetes</taxon>
        <taxon>Albuginales</taxon>
        <taxon>Albuginaceae</taxon>
        <taxon>Albugo</taxon>
    </lineage>
</organism>
<gene>
    <name evidence="3" type="primary">AlNc14C60G4396</name>
    <name evidence="3" type="ORF">ALNC14_050760</name>
</gene>
<accession>F0WCR8</accession>
<name>F0WCR8_9STRA</name>
<dbReference type="PROSITE" id="PS51253">
    <property type="entry name" value="HTH_CENPB"/>
    <property type="match status" value="1"/>
</dbReference>
<dbReference type="EMBL" id="FR824105">
    <property type="protein sequence ID" value="CCA18933.1"/>
    <property type="molecule type" value="Genomic_DNA"/>
</dbReference>
<protein>
    <submittedName>
        <fullName evidence="3">AlNc14C60G4396 protein</fullName>
    </submittedName>
</protein>
<evidence type="ECO:0000256" key="1">
    <source>
        <dbReference type="ARBA" id="ARBA00023125"/>
    </source>
</evidence>
<reference evidence="3" key="2">
    <citation type="submission" date="2011-02" db="EMBL/GenBank/DDBJ databases">
        <authorList>
            <person name="MacLean D."/>
        </authorList>
    </citation>
    <scope>NUCLEOTIDE SEQUENCE</scope>
</reference>
<dbReference type="Pfam" id="PF03221">
    <property type="entry name" value="HTH_Tnp_Tc5"/>
    <property type="match status" value="1"/>
</dbReference>
<dbReference type="GO" id="GO:0003677">
    <property type="term" value="F:DNA binding"/>
    <property type="evidence" value="ECO:0007669"/>
    <property type="project" value="UniProtKB-KW"/>
</dbReference>
<reference evidence="3" key="1">
    <citation type="journal article" date="2011" name="PLoS Biol.">
        <title>Gene gain and loss during evolution of obligate parasitism in the white rust pathogen of Arabidopsis thaliana.</title>
        <authorList>
            <person name="Kemen E."/>
            <person name="Gardiner A."/>
            <person name="Schultz-Larsen T."/>
            <person name="Kemen A.C."/>
            <person name="Balmuth A.L."/>
            <person name="Robert-Seilaniantz A."/>
            <person name="Bailey K."/>
            <person name="Holub E."/>
            <person name="Studholme D.J."/>
            <person name="Maclean D."/>
            <person name="Jones J.D."/>
        </authorList>
    </citation>
    <scope>NUCLEOTIDE SEQUENCE</scope>
</reference>
<evidence type="ECO:0000259" key="2">
    <source>
        <dbReference type="PROSITE" id="PS51253"/>
    </source>
</evidence>
<keyword evidence="1" id="KW-0238">DNA-binding</keyword>
<dbReference type="AlphaFoldDB" id="F0WCR8"/>
<dbReference type="HOGENOM" id="CLU_018294_7_5_1"/>
<proteinExistence type="predicted"/>
<sequence>MPSRRKATDNLTLDQNKKICLWNEENAAFTKLQLAARAMREFNLVKALVQGTISGILRDRKTYLLVKEAEPKCKRTRQLVFLAANEELAKWVLNCQSKHVMLSGDLIKAKSKRFATLSGVQNDQLLSFSNGWLQTYERTRREWLGEYWGKTCAA</sequence>
<dbReference type="SUPFAM" id="SSF46689">
    <property type="entry name" value="Homeodomain-like"/>
    <property type="match status" value="1"/>
</dbReference>
<feature type="domain" description="HTH CENPB-type" evidence="2">
    <location>
        <begin position="72"/>
        <end position="146"/>
    </location>
</feature>
<evidence type="ECO:0000313" key="3">
    <source>
        <dbReference type="EMBL" id="CCA18933.1"/>
    </source>
</evidence>
<dbReference type="InterPro" id="IPR006600">
    <property type="entry name" value="HTH_CenpB_DNA-bd_dom"/>
</dbReference>
<dbReference type="Gene3D" id="1.10.10.60">
    <property type="entry name" value="Homeodomain-like"/>
    <property type="match status" value="1"/>
</dbReference>
<dbReference type="InterPro" id="IPR009057">
    <property type="entry name" value="Homeodomain-like_sf"/>
</dbReference>